<proteinExistence type="predicted"/>
<accession>A0AAV9RU24</accession>
<dbReference type="EMBL" id="JAHHUM010001443">
    <property type="protein sequence ID" value="KAK5612385.1"/>
    <property type="molecule type" value="Genomic_DNA"/>
</dbReference>
<dbReference type="AlphaFoldDB" id="A0AAV9RU24"/>
<comment type="caution">
    <text evidence="3">The sequence shown here is derived from an EMBL/GenBank/DDBJ whole genome shotgun (WGS) entry which is preliminary data.</text>
</comment>
<name>A0AAV9RU24_9TELE</name>
<evidence type="ECO:0000256" key="2">
    <source>
        <dbReference type="SAM" id="Phobius"/>
    </source>
</evidence>
<protein>
    <submittedName>
        <fullName evidence="3">Uncharacterized protein</fullName>
    </submittedName>
</protein>
<evidence type="ECO:0000313" key="3">
    <source>
        <dbReference type="EMBL" id="KAK5612385.1"/>
    </source>
</evidence>
<organism evidence="3 4">
    <name type="scientific">Crenichthys baileyi</name>
    <name type="common">White River springfish</name>
    <dbReference type="NCBI Taxonomy" id="28760"/>
    <lineage>
        <taxon>Eukaryota</taxon>
        <taxon>Metazoa</taxon>
        <taxon>Chordata</taxon>
        <taxon>Craniata</taxon>
        <taxon>Vertebrata</taxon>
        <taxon>Euteleostomi</taxon>
        <taxon>Actinopterygii</taxon>
        <taxon>Neopterygii</taxon>
        <taxon>Teleostei</taxon>
        <taxon>Neoteleostei</taxon>
        <taxon>Acanthomorphata</taxon>
        <taxon>Ovalentaria</taxon>
        <taxon>Atherinomorphae</taxon>
        <taxon>Cyprinodontiformes</taxon>
        <taxon>Goodeidae</taxon>
        <taxon>Crenichthys</taxon>
    </lineage>
</organism>
<gene>
    <name evidence="3" type="ORF">CRENBAI_007002</name>
</gene>
<feature type="compositionally biased region" description="Low complexity" evidence="1">
    <location>
        <begin position="126"/>
        <end position="138"/>
    </location>
</feature>
<reference evidence="3 4" key="1">
    <citation type="submission" date="2021-06" db="EMBL/GenBank/DDBJ databases">
        <authorList>
            <person name="Palmer J.M."/>
        </authorList>
    </citation>
    <scope>NUCLEOTIDE SEQUENCE [LARGE SCALE GENOMIC DNA]</scope>
    <source>
        <strain evidence="3 4">MEX-2019</strain>
        <tissue evidence="3">Muscle</tissue>
    </source>
</reference>
<keyword evidence="2" id="KW-0812">Transmembrane</keyword>
<keyword evidence="4" id="KW-1185">Reference proteome</keyword>
<keyword evidence="2" id="KW-1133">Transmembrane helix</keyword>
<feature type="transmembrane region" description="Helical" evidence="2">
    <location>
        <begin position="31"/>
        <end position="54"/>
    </location>
</feature>
<feature type="region of interest" description="Disordered" evidence="1">
    <location>
        <begin position="84"/>
        <end position="154"/>
    </location>
</feature>
<evidence type="ECO:0000256" key="1">
    <source>
        <dbReference type="SAM" id="MobiDB-lite"/>
    </source>
</evidence>
<sequence>MKRTDSPQIPEHLLLLHCTNQRAGSFQRKTFIHSFCPIILVTVAADLKLQLLIFQSSMRKLELSRGRMDWCSSLVHLETLLQLNSQQPTSSDSSKKTSETNQTDVRVELVPLDCRKHLEQAPQTNQQEESGGLIQEQLGQGGGQGSQSRLRNPR</sequence>
<keyword evidence="2" id="KW-0472">Membrane</keyword>
<evidence type="ECO:0000313" key="4">
    <source>
        <dbReference type="Proteomes" id="UP001311232"/>
    </source>
</evidence>
<dbReference type="Proteomes" id="UP001311232">
    <property type="component" value="Unassembled WGS sequence"/>
</dbReference>